<dbReference type="PROSITE" id="PS51918">
    <property type="entry name" value="RADICAL_SAM"/>
    <property type="match status" value="1"/>
</dbReference>
<dbReference type="SFLD" id="SFLDG01066">
    <property type="entry name" value="organic_radical-activating_enz"/>
    <property type="match status" value="1"/>
</dbReference>
<comment type="subcellular location">
    <subcellularLocation>
        <location evidence="10">Cytoplasm</location>
    </subcellularLocation>
</comment>
<dbReference type="InterPro" id="IPR013785">
    <property type="entry name" value="Aldolase_TIM"/>
</dbReference>
<comment type="caution">
    <text evidence="12">The sequence shown here is derived from an EMBL/GenBank/DDBJ whole genome shotgun (WGS) entry which is preliminary data.</text>
</comment>
<evidence type="ECO:0000256" key="2">
    <source>
        <dbReference type="ARBA" id="ARBA00009777"/>
    </source>
</evidence>
<keyword evidence="4 10" id="KW-0004">4Fe-4S</keyword>
<dbReference type="Pfam" id="PF13353">
    <property type="entry name" value="Fer4_12"/>
    <property type="match status" value="1"/>
</dbReference>
<name>A0A926IU82_9FIRM</name>
<dbReference type="SUPFAM" id="SSF102114">
    <property type="entry name" value="Radical SAM enzymes"/>
    <property type="match status" value="1"/>
</dbReference>
<accession>A0A926IU82</accession>
<dbReference type="PANTHER" id="PTHR30352">
    <property type="entry name" value="PYRUVATE FORMATE-LYASE-ACTIVATING ENZYME"/>
    <property type="match status" value="1"/>
</dbReference>
<dbReference type="InterPro" id="IPR034457">
    <property type="entry name" value="Organic_radical-activating"/>
</dbReference>
<sequence>MNGEVFGKISSFQTLGTLDGPGVRFVIFMQGCPLRCACCHNPETWDLNSGKSFSASEIFAKITRYKEYFSQNGGVTISGGEPLVQPEFCTEIFKKCKENGIHTCLDTSGFALSEKIKTVLEHTDYCMLDIKYTSGADYKKYVGCEYSSPLAFLDYLDEKGIATRLRQVIIKGLNDSEESVLRLKSIADGHKCVEEIELLPFRKLCASKYDKLNITFPLADFCETGAEDIENLNKLLKN</sequence>
<dbReference type="GO" id="GO:0016829">
    <property type="term" value="F:lyase activity"/>
    <property type="evidence" value="ECO:0007669"/>
    <property type="project" value="UniProtKB-KW"/>
</dbReference>
<keyword evidence="6 10" id="KW-0479">Metal-binding</keyword>
<evidence type="ECO:0000256" key="4">
    <source>
        <dbReference type="ARBA" id="ARBA00022485"/>
    </source>
</evidence>
<evidence type="ECO:0000256" key="9">
    <source>
        <dbReference type="ARBA" id="ARBA00023014"/>
    </source>
</evidence>
<comment type="function">
    <text evidence="1 10">Activation of pyruvate formate-lyase under anaerobic conditions by generation of an organic free radical, using S-adenosylmethionine and reduced flavodoxin as cosubstrates to produce 5'-deoxy-adenosine.</text>
</comment>
<evidence type="ECO:0000256" key="3">
    <source>
        <dbReference type="ARBA" id="ARBA00021356"/>
    </source>
</evidence>
<dbReference type="GO" id="GO:0043365">
    <property type="term" value="F:[formate-C-acetyltransferase]-activating enzyme activity"/>
    <property type="evidence" value="ECO:0007669"/>
    <property type="project" value="UniProtKB-UniRule"/>
</dbReference>
<dbReference type="Proteomes" id="UP000647416">
    <property type="component" value="Unassembled WGS sequence"/>
</dbReference>
<feature type="domain" description="Radical SAM core" evidence="11">
    <location>
        <begin position="18"/>
        <end position="238"/>
    </location>
</feature>
<keyword evidence="13" id="KW-1185">Reference proteome</keyword>
<evidence type="ECO:0000256" key="7">
    <source>
        <dbReference type="ARBA" id="ARBA00023002"/>
    </source>
</evidence>
<dbReference type="InterPro" id="IPR058240">
    <property type="entry name" value="rSAM_sf"/>
</dbReference>
<dbReference type="AlphaFoldDB" id="A0A926IU82"/>
<evidence type="ECO:0000256" key="6">
    <source>
        <dbReference type="ARBA" id="ARBA00022723"/>
    </source>
</evidence>
<protein>
    <recommendedName>
        <fullName evidence="3 10">Pyruvate formate-lyase-activating enzyme</fullName>
        <ecNumber evidence="10">1.97.1.4</ecNumber>
    </recommendedName>
</protein>
<dbReference type="NCBIfam" id="TIGR02493">
    <property type="entry name" value="PFLA"/>
    <property type="match status" value="1"/>
</dbReference>
<comment type="catalytic activity">
    <reaction evidence="10">
        <text>glycyl-[formate C-acetyltransferase] + reduced [flavodoxin] + S-adenosyl-L-methionine = glycin-2-yl radical-[formate C-acetyltransferase] + semiquinone [flavodoxin] + 5'-deoxyadenosine + L-methionine + H(+)</text>
        <dbReference type="Rhea" id="RHEA:19225"/>
        <dbReference type="Rhea" id="RHEA-COMP:10622"/>
        <dbReference type="Rhea" id="RHEA-COMP:12190"/>
        <dbReference type="Rhea" id="RHEA-COMP:12191"/>
        <dbReference type="Rhea" id="RHEA-COMP:14480"/>
        <dbReference type="ChEBI" id="CHEBI:15378"/>
        <dbReference type="ChEBI" id="CHEBI:17319"/>
        <dbReference type="ChEBI" id="CHEBI:29947"/>
        <dbReference type="ChEBI" id="CHEBI:32722"/>
        <dbReference type="ChEBI" id="CHEBI:57618"/>
        <dbReference type="ChEBI" id="CHEBI:57844"/>
        <dbReference type="ChEBI" id="CHEBI:59789"/>
        <dbReference type="ChEBI" id="CHEBI:140311"/>
        <dbReference type="EC" id="1.97.1.4"/>
    </reaction>
</comment>
<dbReference type="RefSeq" id="WP_262432662.1">
    <property type="nucleotide sequence ID" value="NZ_JACRTE010000025.1"/>
</dbReference>
<dbReference type="Gene3D" id="3.20.20.70">
    <property type="entry name" value="Aldolase class I"/>
    <property type="match status" value="1"/>
</dbReference>
<organism evidence="12 13">
    <name type="scientific">Qingrenia yutianensis</name>
    <dbReference type="NCBI Taxonomy" id="2763676"/>
    <lineage>
        <taxon>Bacteria</taxon>
        <taxon>Bacillati</taxon>
        <taxon>Bacillota</taxon>
        <taxon>Clostridia</taxon>
        <taxon>Eubacteriales</taxon>
        <taxon>Oscillospiraceae</taxon>
        <taxon>Qingrenia</taxon>
    </lineage>
</organism>
<evidence type="ECO:0000256" key="1">
    <source>
        <dbReference type="ARBA" id="ARBA00003141"/>
    </source>
</evidence>
<reference evidence="12" key="1">
    <citation type="submission" date="2020-08" db="EMBL/GenBank/DDBJ databases">
        <title>Genome public.</title>
        <authorList>
            <person name="Liu C."/>
            <person name="Sun Q."/>
        </authorList>
    </citation>
    <scope>NUCLEOTIDE SEQUENCE</scope>
    <source>
        <strain evidence="12">NSJ-50</strain>
    </source>
</reference>
<dbReference type="InterPro" id="IPR007197">
    <property type="entry name" value="rSAM"/>
</dbReference>
<dbReference type="SFLD" id="SFLDS00029">
    <property type="entry name" value="Radical_SAM"/>
    <property type="match status" value="1"/>
</dbReference>
<dbReference type="EC" id="1.97.1.4" evidence="10"/>
<keyword evidence="7 10" id="KW-0560">Oxidoreductase</keyword>
<dbReference type="GO" id="GO:0046872">
    <property type="term" value="F:metal ion binding"/>
    <property type="evidence" value="ECO:0007669"/>
    <property type="project" value="UniProtKB-UniRule"/>
</dbReference>
<evidence type="ECO:0000256" key="10">
    <source>
        <dbReference type="RuleBase" id="RU362053"/>
    </source>
</evidence>
<evidence type="ECO:0000259" key="11">
    <source>
        <dbReference type="PROSITE" id="PS51918"/>
    </source>
</evidence>
<dbReference type="PROSITE" id="PS01087">
    <property type="entry name" value="RADICAL_ACTIVATING"/>
    <property type="match status" value="1"/>
</dbReference>
<evidence type="ECO:0000313" key="13">
    <source>
        <dbReference type="Proteomes" id="UP000647416"/>
    </source>
</evidence>
<proteinExistence type="inferred from homology"/>
<keyword evidence="9 10" id="KW-0411">Iron-sulfur</keyword>
<keyword evidence="8 10" id="KW-0408">Iron</keyword>
<keyword evidence="10" id="KW-0963">Cytoplasm</keyword>
<comment type="cofactor">
    <cofactor evidence="10">
        <name>[4Fe-4S] cluster</name>
        <dbReference type="ChEBI" id="CHEBI:49883"/>
    </cofactor>
    <text evidence="10">Binds 1 [4Fe-4S] cluster. The cluster is coordinated with 3 cysteines and an exchangeable S-adenosyl-L-methionine.</text>
</comment>
<comment type="similarity">
    <text evidence="2 10">Belongs to the organic radical-activating enzymes family.</text>
</comment>
<gene>
    <name evidence="12" type="primary">pflA</name>
    <name evidence="12" type="ORF">H8706_10955</name>
</gene>
<dbReference type="CDD" id="cd01335">
    <property type="entry name" value="Radical_SAM"/>
    <property type="match status" value="1"/>
</dbReference>
<dbReference type="InterPro" id="IPR012838">
    <property type="entry name" value="PFL1_activating"/>
</dbReference>
<dbReference type="PANTHER" id="PTHR30352:SF5">
    <property type="entry name" value="PYRUVATE FORMATE-LYASE 1-ACTIVATING ENZYME"/>
    <property type="match status" value="1"/>
</dbReference>
<dbReference type="EMBL" id="JACRTE010000025">
    <property type="protein sequence ID" value="MBC8597375.1"/>
    <property type="molecule type" value="Genomic_DNA"/>
</dbReference>
<keyword evidence="5 10" id="KW-0949">S-adenosyl-L-methionine</keyword>
<dbReference type="GO" id="GO:0051539">
    <property type="term" value="F:4 iron, 4 sulfur cluster binding"/>
    <property type="evidence" value="ECO:0007669"/>
    <property type="project" value="UniProtKB-UniRule"/>
</dbReference>
<dbReference type="GO" id="GO:0005737">
    <property type="term" value="C:cytoplasm"/>
    <property type="evidence" value="ECO:0007669"/>
    <property type="project" value="UniProtKB-SubCell"/>
</dbReference>
<keyword evidence="12" id="KW-0670">Pyruvate</keyword>
<evidence type="ECO:0000313" key="12">
    <source>
        <dbReference type="EMBL" id="MBC8597375.1"/>
    </source>
</evidence>
<keyword evidence="12" id="KW-0456">Lyase</keyword>
<evidence type="ECO:0000256" key="8">
    <source>
        <dbReference type="ARBA" id="ARBA00023004"/>
    </source>
</evidence>
<evidence type="ECO:0000256" key="5">
    <source>
        <dbReference type="ARBA" id="ARBA00022691"/>
    </source>
</evidence>
<dbReference type="InterPro" id="IPR001989">
    <property type="entry name" value="Radical_activat_CS"/>
</dbReference>